<dbReference type="SUPFAM" id="SSF48695">
    <property type="entry name" value="Multiheme cytochromes"/>
    <property type="match status" value="3"/>
</dbReference>
<dbReference type="InterPro" id="IPR051829">
    <property type="entry name" value="Multiheme_Cytochr_ET"/>
</dbReference>
<evidence type="ECO:0000313" key="5">
    <source>
        <dbReference type="EMBL" id="SJZ67807.1"/>
    </source>
</evidence>
<evidence type="ECO:0000256" key="3">
    <source>
        <dbReference type="SAM" id="SignalP"/>
    </source>
</evidence>
<dbReference type="Pfam" id="PF17957">
    <property type="entry name" value="Big_7"/>
    <property type="match status" value="2"/>
</dbReference>
<dbReference type="EMBL" id="FUXM01000004">
    <property type="protein sequence ID" value="SJZ67807.1"/>
    <property type="molecule type" value="Genomic_DNA"/>
</dbReference>
<dbReference type="PANTHER" id="PTHR35038">
    <property type="entry name" value="DISSIMILATORY SULFITE REDUCTASE SIRA"/>
    <property type="match status" value="1"/>
</dbReference>
<dbReference type="InterPro" id="IPR036280">
    <property type="entry name" value="Multihaem_cyt_sf"/>
</dbReference>
<feature type="chain" id="PRO_5013250475" evidence="3">
    <location>
        <begin position="25"/>
        <end position="1486"/>
    </location>
</feature>
<gene>
    <name evidence="5" type="ORF">SAMN02745885_00648</name>
</gene>
<feature type="compositionally biased region" description="Polar residues" evidence="2">
    <location>
        <begin position="1075"/>
        <end position="1091"/>
    </location>
</feature>
<keyword evidence="1 3" id="KW-0732">Signal</keyword>
<dbReference type="OrthoDB" id="10939at2"/>
<reference evidence="6" key="1">
    <citation type="submission" date="2017-02" db="EMBL/GenBank/DDBJ databases">
        <authorList>
            <person name="Varghese N."/>
            <person name="Submissions S."/>
        </authorList>
    </citation>
    <scope>NUCLEOTIDE SEQUENCE [LARGE SCALE GENOMIC DNA]</scope>
    <source>
        <strain evidence="6">DSM 16521</strain>
    </source>
</reference>
<dbReference type="InterPro" id="IPR010177">
    <property type="entry name" value="Paired_CXXCH_1"/>
</dbReference>
<dbReference type="Gene3D" id="2.60.40.10">
    <property type="entry name" value="Immunoglobulins"/>
    <property type="match status" value="3"/>
</dbReference>
<feature type="region of interest" description="Disordered" evidence="2">
    <location>
        <begin position="1075"/>
        <end position="1095"/>
    </location>
</feature>
<dbReference type="RefSeq" id="WP_078664754.1">
    <property type="nucleotide sequence ID" value="NZ_FUXM01000004.1"/>
</dbReference>
<name>A0A1T4MLT8_9FIRM</name>
<dbReference type="InterPro" id="IPR013783">
    <property type="entry name" value="Ig-like_fold"/>
</dbReference>
<dbReference type="PANTHER" id="PTHR35038:SF6">
    <property type="entry name" value="SURFACE LOCALIZED DECAHEME CYTOCHROME C LIPOPROTEIN"/>
    <property type="match status" value="1"/>
</dbReference>
<feature type="signal peptide" evidence="3">
    <location>
        <begin position="1"/>
        <end position="24"/>
    </location>
</feature>
<dbReference type="Proteomes" id="UP000189933">
    <property type="component" value="Unassembled WGS sequence"/>
</dbReference>
<evidence type="ECO:0000256" key="2">
    <source>
        <dbReference type="SAM" id="MobiDB-lite"/>
    </source>
</evidence>
<accession>A0A1T4MLT8</accession>
<evidence type="ECO:0000259" key="4">
    <source>
        <dbReference type="Pfam" id="PF09699"/>
    </source>
</evidence>
<feature type="domain" description="Doubled CXXCH motif" evidence="4">
    <location>
        <begin position="534"/>
        <end position="568"/>
    </location>
</feature>
<keyword evidence="6" id="KW-1185">Reference proteome</keyword>
<evidence type="ECO:0000256" key="1">
    <source>
        <dbReference type="ARBA" id="ARBA00022729"/>
    </source>
</evidence>
<protein>
    <submittedName>
        <fullName evidence="5">Doubled CXXCH domain-containing protein</fullName>
    </submittedName>
</protein>
<dbReference type="Pfam" id="PF09699">
    <property type="entry name" value="Paired_CXXCH_1"/>
    <property type="match status" value="1"/>
</dbReference>
<organism evidence="5 6">
    <name type="scientific">Carboxydocella sporoproducens DSM 16521</name>
    <dbReference type="NCBI Taxonomy" id="1121270"/>
    <lineage>
        <taxon>Bacteria</taxon>
        <taxon>Bacillati</taxon>
        <taxon>Bacillota</taxon>
        <taxon>Clostridia</taxon>
        <taxon>Eubacteriales</taxon>
        <taxon>Clostridiales Family XVI. Incertae Sedis</taxon>
        <taxon>Carboxydocella</taxon>
    </lineage>
</organism>
<dbReference type="Gene3D" id="1.10.1130.10">
    <property type="entry name" value="Flavocytochrome C3, Chain A"/>
    <property type="match status" value="1"/>
</dbReference>
<proteinExistence type="predicted"/>
<evidence type="ECO:0000313" key="6">
    <source>
        <dbReference type="Proteomes" id="UP000189933"/>
    </source>
</evidence>
<dbReference type="GO" id="GO:0016491">
    <property type="term" value="F:oxidoreductase activity"/>
    <property type="evidence" value="ECO:0007669"/>
    <property type="project" value="TreeGrafter"/>
</dbReference>
<sequence length="1486" mass="159562">MSIKRFFLYINLFIVLCLTEPAEAKWTQATTAQCNNCHTNGGLTVNLYTNASATTPLGSPVNISTGTSLTFYVKVSGAQAGSRIGAGVVYPAGATPTGNQANPSSTETWTVYTPVELRLSNGGAFGWNSKNVNMTRDFRTKSTDITDSDNNGWEVIPGILNVPTVAVPGTYNFLITGGATNGRYGSVSLQVVVTDGTKPNQITDLDVEYKNSQMTLRWTTPDPPDNSGSISSFKIYRSTDPITNTIIDSLTPVATISGTSGGTSNTWNDPDSASLVDGQTYYYAVLSVDAAGNQSIVSTGPKTSAAKTTANIPTANMRKPDNGSTVRGTVTLKGNATDDVGVTSVTFEVASNTSFTSPTVISGATRVSGTARDGLWQVNWDARALSGTYYVRMKASDGTNTGTSGYFTYTVDNNAPTNVNMVSPANLSTLTNVVQLQASGQDNYGIDRVDFQVSQTSDFSAGVYTFTGATLTSGTITNGTWTRAWSSNMVSNGTWYIRAVFVDKAGNTTYSTAWQYTINNSDTAVPHGTYVSSTKTCAICHSAHAGGSKYLLTSELVNQVCTNCHDGTSAQKAQGFPSTYEHLWDEKDVYCNDCHNPHRNRTDNPPYLLKDTYNSKTTTGVPGDYQLCFNCHQVPFVSGQGYVQSNYDIYQYYRKTSNGGQGTQGVDKGHFVKYSGHTFADGTPIPVGYQLPCTVCHVQHGSNNKILLREQVGTNPNPIVLTSPGMATLSVSEERAFCTGCHNGTTNLYNKNDTTFITWNEYKSLGHTDGSIRCSYCHGGSGTEEEQIRRAAHAPTKGESRGGMDCIWCHNVIQEPMAIGNTADFHHVISNSPNYNQTKNCLQCHVDHDKFRPDLGSGQKRAFNLRTKFDGTSPVAVNTDFINDATGGICLSCHVNAQTKAYNPSKTTRPIGDAAQYNQSKHNYLVYSTFEDSTADNSTKFAANCTKCHNDYDTKGIPYDYQTSAAPFKFGPHVSPNTSILGNLGAVNPVLPLEEDLCYRCHSGSSGKDYYKQIDNSQGAAMSATAQRIQQVFSRTYKHPIAVKRGKHQAVEGSNPGWAPDNGDRHAECQDCHNTHQARQGTSRDGTTFGANGTRDGRQWVDDTISGSLAGTWGVNVTITYSSRGGGNASDKVTYSRTDAPKAQWQICLKCHSDYAWDDGDTSTGNVKRGDTGAKATVPNTSFPFNTTITNTGTGEQPDIGLQFNPGNYAFHPLFEIGLNQPPSNANTNWSSSGFRRASTSTYKGGDGINYPYSNNITPSGLDHTFVDGWGTKSLVTCTDCHASSDDPPDGPHGSSQKWILRKAEPRQVTTASNGVKSLNQPGAYYNDAQPFYNSSGGVTDYRKVNNFCVNCHRADVYGDGTGMTAPPNANLSRFNHGFQTSSDNPIGKCMASGNKVLGTIYESPSCLGCHGGREPGGIHGSVMGVGSGGTSQMGKRFTNGANWVGHTLGQTNGSSVSCWTTSTPDSVAACTKGHSGQSQSPNYYY</sequence>